<feature type="compositionally biased region" description="Basic and acidic residues" evidence="3">
    <location>
        <begin position="307"/>
        <end position="340"/>
    </location>
</feature>
<dbReference type="EMBL" id="NBIV01000108">
    <property type="protein sequence ID" value="PXF43881.1"/>
    <property type="molecule type" value="Genomic_DNA"/>
</dbReference>
<dbReference type="InterPro" id="IPR032675">
    <property type="entry name" value="LRR_dom_sf"/>
</dbReference>
<dbReference type="Proteomes" id="UP000247409">
    <property type="component" value="Unassembled WGS sequence"/>
</dbReference>
<dbReference type="SUPFAM" id="SSF52058">
    <property type="entry name" value="L domain-like"/>
    <property type="match status" value="1"/>
</dbReference>
<dbReference type="SMART" id="SM00369">
    <property type="entry name" value="LRR_TYP"/>
    <property type="match status" value="5"/>
</dbReference>
<dbReference type="InterPro" id="IPR001611">
    <property type="entry name" value="Leu-rich_rpt"/>
</dbReference>
<protein>
    <submittedName>
        <fullName evidence="4">Protein phosphatase 1 regulatory subunit 7</fullName>
    </submittedName>
</protein>
<organism evidence="4 5">
    <name type="scientific">Gracilariopsis chorda</name>
    <dbReference type="NCBI Taxonomy" id="448386"/>
    <lineage>
        <taxon>Eukaryota</taxon>
        <taxon>Rhodophyta</taxon>
        <taxon>Florideophyceae</taxon>
        <taxon>Rhodymeniophycidae</taxon>
        <taxon>Gracilariales</taxon>
        <taxon>Gracilariaceae</taxon>
        <taxon>Gracilariopsis</taxon>
    </lineage>
</organism>
<dbReference type="AlphaFoldDB" id="A0A2V3IP65"/>
<dbReference type="OrthoDB" id="1517790at2759"/>
<accession>A0A2V3IP65</accession>
<sequence length="430" mass="48578">MNVSDKSEDEEKQKVLTAAKAAEFCQRHYRLIAPRQGFTHLDDVSTLRALDYVDLTANKLRSLEGLRNNRQIKTLIVRGNNLSHLTPVLKLSSLRVLNTANNKFVSTDWLIHASFSKELLTLVASGNQIAELDGLVALQSVKTLVLSNNCIENIQPVSALTSLTKLSLSNNAIRIIPTSFRNLRNLSELRLAHNRISSLPNKDVFKALSALKIVDVGHNRITTFEELCFDGNSIVNLNVRNNSVADEISVADRLQKWCPKLEIINGKRVSGGRRKLRINRLRVAAGFPIENDRKFARPPPAQALKRIAGDKDGEVEQRPVERNVDDRQHEMDMKRGKVEEADSLTEDQQTRKRYREVETDNPGREDDECLEPEEFIEQAREKSLGHITSANLQRASAGKTRKRKRRKSYIGKEPSFKQAPDFGSGCQSKW</sequence>
<feature type="region of interest" description="Disordered" evidence="3">
    <location>
        <begin position="306"/>
        <end position="370"/>
    </location>
</feature>
<dbReference type="GO" id="GO:0005737">
    <property type="term" value="C:cytoplasm"/>
    <property type="evidence" value="ECO:0007669"/>
    <property type="project" value="TreeGrafter"/>
</dbReference>
<feature type="compositionally biased region" description="Basic and acidic residues" evidence="3">
    <location>
        <begin position="355"/>
        <end position="364"/>
    </location>
</feature>
<evidence type="ECO:0000313" key="4">
    <source>
        <dbReference type="EMBL" id="PXF43881.1"/>
    </source>
</evidence>
<gene>
    <name evidence="4" type="ORF">BWQ96_06347</name>
</gene>
<evidence type="ECO:0000256" key="2">
    <source>
        <dbReference type="ARBA" id="ARBA00022737"/>
    </source>
</evidence>
<dbReference type="SMART" id="SM00365">
    <property type="entry name" value="LRR_SD22"/>
    <property type="match status" value="5"/>
</dbReference>
<name>A0A2V3IP65_9FLOR</name>
<dbReference type="Pfam" id="PF13855">
    <property type="entry name" value="LRR_8"/>
    <property type="match status" value="1"/>
</dbReference>
<dbReference type="PANTHER" id="PTHR15454">
    <property type="entry name" value="NISCHARIN RELATED"/>
    <property type="match status" value="1"/>
</dbReference>
<dbReference type="STRING" id="448386.A0A2V3IP65"/>
<comment type="caution">
    <text evidence="4">The sequence shown here is derived from an EMBL/GenBank/DDBJ whole genome shotgun (WGS) entry which is preliminary data.</text>
</comment>
<dbReference type="InterPro" id="IPR003591">
    <property type="entry name" value="Leu-rich_rpt_typical-subtyp"/>
</dbReference>
<evidence type="ECO:0000256" key="3">
    <source>
        <dbReference type="SAM" id="MobiDB-lite"/>
    </source>
</evidence>
<dbReference type="Gene3D" id="3.80.10.10">
    <property type="entry name" value="Ribonuclease Inhibitor"/>
    <property type="match status" value="3"/>
</dbReference>
<keyword evidence="2" id="KW-0677">Repeat</keyword>
<keyword evidence="1" id="KW-0433">Leucine-rich repeat</keyword>
<evidence type="ECO:0000256" key="1">
    <source>
        <dbReference type="ARBA" id="ARBA00022614"/>
    </source>
</evidence>
<feature type="compositionally biased region" description="Basic residues" evidence="3">
    <location>
        <begin position="399"/>
        <end position="409"/>
    </location>
</feature>
<keyword evidence="5" id="KW-1185">Reference proteome</keyword>
<evidence type="ECO:0000313" key="5">
    <source>
        <dbReference type="Proteomes" id="UP000247409"/>
    </source>
</evidence>
<feature type="region of interest" description="Disordered" evidence="3">
    <location>
        <begin position="382"/>
        <end position="430"/>
    </location>
</feature>
<proteinExistence type="predicted"/>
<reference evidence="4 5" key="1">
    <citation type="journal article" date="2018" name="Mol. Biol. Evol.">
        <title>Analysis of the draft genome of the red seaweed Gracilariopsis chorda provides insights into genome size evolution in Rhodophyta.</title>
        <authorList>
            <person name="Lee J."/>
            <person name="Yang E.C."/>
            <person name="Graf L."/>
            <person name="Yang J.H."/>
            <person name="Qiu H."/>
            <person name="Zel Zion U."/>
            <person name="Chan C.X."/>
            <person name="Stephens T.G."/>
            <person name="Weber A.P.M."/>
            <person name="Boo G.H."/>
            <person name="Boo S.M."/>
            <person name="Kim K.M."/>
            <person name="Shin Y."/>
            <person name="Jung M."/>
            <person name="Lee S.J."/>
            <person name="Yim H.S."/>
            <person name="Lee J.H."/>
            <person name="Bhattacharya D."/>
            <person name="Yoon H.S."/>
        </authorList>
    </citation>
    <scope>NUCLEOTIDE SEQUENCE [LARGE SCALE GENOMIC DNA]</scope>
    <source>
        <strain evidence="4 5">SKKU-2015</strain>
        <tissue evidence="4">Whole body</tissue>
    </source>
</reference>
<dbReference type="PANTHER" id="PTHR15454:SF67">
    <property type="entry name" value="LEUCINE-RICH REPEAT PROTEIN (LRRP)"/>
    <property type="match status" value="1"/>
</dbReference>
<dbReference type="PROSITE" id="PS51450">
    <property type="entry name" value="LRR"/>
    <property type="match status" value="3"/>
</dbReference>